<keyword evidence="1" id="KW-0378">Hydrolase</keyword>
<name>A0A3N5YP23_9ALTE</name>
<organism evidence="1 2">
    <name type="scientific">Alteromonas sediminis</name>
    <dbReference type="NCBI Taxonomy" id="2259342"/>
    <lineage>
        <taxon>Bacteria</taxon>
        <taxon>Pseudomonadati</taxon>
        <taxon>Pseudomonadota</taxon>
        <taxon>Gammaproteobacteria</taxon>
        <taxon>Alteromonadales</taxon>
        <taxon>Alteromonadaceae</taxon>
        <taxon>Alteromonas/Salinimonas group</taxon>
        <taxon>Alteromonas</taxon>
    </lineage>
</organism>
<evidence type="ECO:0000313" key="1">
    <source>
        <dbReference type="EMBL" id="RPJ67521.1"/>
    </source>
</evidence>
<reference evidence="1 2" key="1">
    <citation type="submission" date="2018-11" db="EMBL/GenBank/DDBJ databases">
        <authorList>
            <person name="Ye M.-Q."/>
            <person name="Du Z.-J."/>
        </authorList>
    </citation>
    <scope>NUCLEOTIDE SEQUENCE [LARGE SCALE GENOMIC DNA]</scope>
    <source>
        <strain evidence="1 2">U0105</strain>
    </source>
</reference>
<evidence type="ECO:0000313" key="2">
    <source>
        <dbReference type="Proteomes" id="UP000275281"/>
    </source>
</evidence>
<protein>
    <submittedName>
        <fullName evidence="1">Deoxyguanosinetriphosphate triphosphohydrolase</fullName>
    </submittedName>
</protein>
<dbReference type="AlphaFoldDB" id="A0A3N5YP23"/>
<sequence>MTSTNVLQLPVTCSAQGVENQKRWSYLIADSVAFNKDIDYGIRIQKPNEEKVPQWISKLITSGKCNSIYVENLHLKDSEHSKIEKLCHRHNVSLFSLSVVQPSETKVVKGPW</sequence>
<dbReference type="EMBL" id="RPOK01000002">
    <property type="protein sequence ID" value="RPJ67521.1"/>
    <property type="molecule type" value="Genomic_DNA"/>
</dbReference>
<dbReference type="RefSeq" id="WP_124027421.1">
    <property type="nucleotide sequence ID" value="NZ_JBHRSN010000015.1"/>
</dbReference>
<proteinExistence type="predicted"/>
<gene>
    <name evidence="1" type="ORF">DRW07_08385</name>
</gene>
<accession>A0A3N5YP23</accession>
<keyword evidence="2" id="KW-1185">Reference proteome</keyword>
<dbReference type="GO" id="GO:0016787">
    <property type="term" value="F:hydrolase activity"/>
    <property type="evidence" value="ECO:0007669"/>
    <property type="project" value="UniProtKB-KW"/>
</dbReference>
<dbReference type="OrthoDB" id="6386063at2"/>
<comment type="caution">
    <text evidence="1">The sequence shown here is derived from an EMBL/GenBank/DDBJ whole genome shotgun (WGS) entry which is preliminary data.</text>
</comment>
<dbReference type="Proteomes" id="UP000275281">
    <property type="component" value="Unassembled WGS sequence"/>
</dbReference>